<name>A0A9X0R0A3_9PROT</name>
<evidence type="ECO:0000256" key="4">
    <source>
        <dbReference type="ARBA" id="ARBA00023163"/>
    </source>
</evidence>
<evidence type="ECO:0000313" key="7">
    <source>
        <dbReference type="EMBL" id="MBC4016098.1"/>
    </source>
</evidence>
<organism evidence="7 8">
    <name type="scientific">Siccirubricoccus deserti</name>
    <dbReference type="NCBI Taxonomy" id="2013562"/>
    <lineage>
        <taxon>Bacteria</taxon>
        <taxon>Pseudomonadati</taxon>
        <taxon>Pseudomonadota</taxon>
        <taxon>Alphaproteobacteria</taxon>
        <taxon>Acetobacterales</taxon>
        <taxon>Roseomonadaceae</taxon>
        <taxon>Siccirubricoccus</taxon>
    </lineage>
</organism>
<dbReference type="PANTHER" id="PTHR30419:SF8">
    <property type="entry name" value="NITROGEN ASSIMILATION TRANSCRIPTIONAL ACTIVATOR-RELATED"/>
    <property type="match status" value="1"/>
</dbReference>
<keyword evidence="8" id="KW-1185">Reference proteome</keyword>
<evidence type="ECO:0000259" key="6">
    <source>
        <dbReference type="PROSITE" id="PS50931"/>
    </source>
</evidence>
<dbReference type="PRINTS" id="PR00039">
    <property type="entry name" value="HTHLYSR"/>
</dbReference>
<evidence type="ECO:0000313" key="8">
    <source>
        <dbReference type="Proteomes" id="UP000600101"/>
    </source>
</evidence>
<evidence type="ECO:0000256" key="1">
    <source>
        <dbReference type="ARBA" id="ARBA00009437"/>
    </source>
</evidence>
<dbReference type="Gene3D" id="3.40.190.290">
    <property type="match status" value="1"/>
</dbReference>
<dbReference type="Proteomes" id="UP000600101">
    <property type="component" value="Unassembled WGS sequence"/>
</dbReference>
<evidence type="ECO:0000256" key="2">
    <source>
        <dbReference type="ARBA" id="ARBA00023015"/>
    </source>
</evidence>
<dbReference type="PROSITE" id="PS50931">
    <property type="entry name" value="HTH_LYSR"/>
    <property type="match status" value="1"/>
</dbReference>
<keyword evidence="4" id="KW-0804">Transcription</keyword>
<keyword evidence="5" id="KW-0175">Coiled coil</keyword>
<dbReference type="GO" id="GO:0003700">
    <property type="term" value="F:DNA-binding transcription factor activity"/>
    <property type="evidence" value="ECO:0007669"/>
    <property type="project" value="InterPro"/>
</dbReference>
<dbReference type="InterPro" id="IPR050950">
    <property type="entry name" value="HTH-type_LysR_regulators"/>
</dbReference>
<sequence length="301" mass="31444">MERIPDLGAKQLQAVLAVAGQGSFVAAAAVLRVSQPALTRMIQRVEDVLGVALFERSTRRVALTGAGREFVAVAERMLNDLRIAARSLRELAEEQRGQVILACIMSVAVGPLPRLLAEWRATRPGVELHLREGVHGDVVEAVRGGVADLGITYLEALPEGLEGEALGEAVFRAVLPPGHRLAAAPQVTLAALAAEPLISFPAEARTRRMLDGAATAAGLSLRHAATVTQFATMLALVRAGLGVAIIPAGAVAGAEGLAVRDLAPPGLRRTVGIVTLAERDLAPAAAGLRMLLQGLMHPTQE</sequence>
<dbReference type="RefSeq" id="WP_186770870.1">
    <property type="nucleotide sequence ID" value="NZ_JACOMF010000012.1"/>
</dbReference>
<keyword evidence="2" id="KW-0805">Transcription regulation</keyword>
<dbReference type="InterPro" id="IPR036390">
    <property type="entry name" value="WH_DNA-bd_sf"/>
</dbReference>
<dbReference type="InterPro" id="IPR005119">
    <property type="entry name" value="LysR_subst-bd"/>
</dbReference>
<keyword evidence="3" id="KW-0238">DNA-binding</keyword>
<dbReference type="Pfam" id="PF00126">
    <property type="entry name" value="HTH_1"/>
    <property type="match status" value="1"/>
</dbReference>
<dbReference type="PANTHER" id="PTHR30419">
    <property type="entry name" value="HTH-TYPE TRANSCRIPTIONAL REGULATOR YBHD"/>
    <property type="match status" value="1"/>
</dbReference>
<dbReference type="InterPro" id="IPR036388">
    <property type="entry name" value="WH-like_DNA-bd_sf"/>
</dbReference>
<dbReference type="SUPFAM" id="SSF53850">
    <property type="entry name" value="Periplasmic binding protein-like II"/>
    <property type="match status" value="1"/>
</dbReference>
<dbReference type="FunFam" id="1.10.10.10:FF:000001">
    <property type="entry name" value="LysR family transcriptional regulator"/>
    <property type="match status" value="1"/>
</dbReference>
<gene>
    <name evidence="7" type="ORF">H7965_12265</name>
</gene>
<dbReference type="EMBL" id="JACOMF010000012">
    <property type="protein sequence ID" value="MBC4016098.1"/>
    <property type="molecule type" value="Genomic_DNA"/>
</dbReference>
<comment type="similarity">
    <text evidence="1">Belongs to the LysR transcriptional regulatory family.</text>
</comment>
<evidence type="ECO:0000256" key="3">
    <source>
        <dbReference type="ARBA" id="ARBA00023125"/>
    </source>
</evidence>
<proteinExistence type="inferred from homology"/>
<dbReference type="AlphaFoldDB" id="A0A9X0R0A3"/>
<reference evidence="7" key="1">
    <citation type="submission" date="2020-08" db="EMBL/GenBank/DDBJ databases">
        <authorList>
            <person name="Hu Y."/>
            <person name="Nguyen S.V."/>
            <person name="Li F."/>
            <person name="Fanning S."/>
        </authorList>
    </citation>
    <scope>NUCLEOTIDE SEQUENCE</scope>
    <source>
        <strain evidence="7">SYSU D8009</strain>
    </source>
</reference>
<dbReference type="Pfam" id="PF03466">
    <property type="entry name" value="LysR_substrate"/>
    <property type="match status" value="1"/>
</dbReference>
<dbReference type="Gene3D" id="1.10.10.10">
    <property type="entry name" value="Winged helix-like DNA-binding domain superfamily/Winged helix DNA-binding domain"/>
    <property type="match status" value="1"/>
</dbReference>
<dbReference type="SUPFAM" id="SSF46785">
    <property type="entry name" value="Winged helix' DNA-binding domain"/>
    <property type="match status" value="1"/>
</dbReference>
<feature type="domain" description="HTH lysR-type" evidence="6">
    <location>
        <begin position="7"/>
        <end position="64"/>
    </location>
</feature>
<accession>A0A9X0R0A3</accession>
<evidence type="ECO:0000256" key="5">
    <source>
        <dbReference type="SAM" id="Coils"/>
    </source>
</evidence>
<dbReference type="GO" id="GO:0003677">
    <property type="term" value="F:DNA binding"/>
    <property type="evidence" value="ECO:0007669"/>
    <property type="project" value="UniProtKB-KW"/>
</dbReference>
<dbReference type="InterPro" id="IPR000847">
    <property type="entry name" value="LysR_HTH_N"/>
</dbReference>
<protein>
    <submittedName>
        <fullName evidence="7">LysR family transcriptional regulator</fullName>
    </submittedName>
</protein>
<dbReference type="GO" id="GO:0005829">
    <property type="term" value="C:cytosol"/>
    <property type="evidence" value="ECO:0007669"/>
    <property type="project" value="TreeGrafter"/>
</dbReference>
<comment type="caution">
    <text evidence="7">The sequence shown here is derived from an EMBL/GenBank/DDBJ whole genome shotgun (WGS) entry which is preliminary data.</text>
</comment>
<feature type="coiled-coil region" evidence="5">
    <location>
        <begin position="71"/>
        <end position="98"/>
    </location>
</feature>